<evidence type="ECO:0000256" key="6">
    <source>
        <dbReference type="PROSITE-ProRule" id="PRU10007"/>
    </source>
</evidence>
<evidence type="ECO:0000256" key="3">
    <source>
        <dbReference type="ARBA" id="ARBA00023027"/>
    </source>
</evidence>
<feature type="active site" evidence="5 6">
    <location>
        <position position="207"/>
    </location>
</feature>
<evidence type="ECO:0000259" key="8">
    <source>
        <dbReference type="Pfam" id="PF00171"/>
    </source>
</evidence>
<dbReference type="PROSITE" id="PS00687">
    <property type="entry name" value="ALDEHYDE_DEHYDR_GLU"/>
    <property type="match status" value="1"/>
</dbReference>
<comment type="similarity">
    <text evidence="1 4 7">Belongs to the aldehyde dehydrogenase family.</text>
</comment>
<dbReference type="CDD" id="cd07136">
    <property type="entry name" value="ALDH_YwdH-P39616"/>
    <property type="match status" value="1"/>
</dbReference>
<dbReference type="GO" id="GO:0004029">
    <property type="term" value="F:aldehyde dehydrogenase (NAD+) activity"/>
    <property type="evidence" value="ECO:0007669"/>
    <property type="project" value="TreeGrafter"/>
</dbReference>
<dbReference type="PROSITE" id="PS00070">
    <property type="entry name" value="ALDEHYDE_DEHYDR_CYS"/>
    <property type="match status" value="1"/>
</dbReference>
<reference evidence="9 10" key="1">
    <citation type="submission" date="2018-08" db="EMBL/GenBank/DDBJ databases">
        <title>A genome reference for cultivated species of the human gut microbiota.</title>
        <authorList>
            <person name="Zou Y."/>
            <person name="Xue W."/>
            <person name="Luo G."/>
        </authorList>
    </citation>
    <scope>NUCLEOTIDE SEQUENCE [LARGE SCALE GENOMIC DNA]</scope>
    <source>
        <strain evidence="9 10">AF15-20</strain>
    </source>
</reference>
<comment type="caution">
    <text evidence="9">The sequence shown here is derived from an EMBL/GenBank/DDBJ whole genome shotgun (WGS) entry which is preliminary data.</text>
</comment>
<keyword evidence="2 4" id="KW-0560">Oxidoreductase</keyword>
<sequence>MDSIVLKQRAFYNQHKTLDIRFRINALKTLKKAILAYEDRINEAIKMDVGKSNFESYMCEVGLALSELTYMEKHVHKFSKEKTVYTPLSQFLSRSFEKPSPYGVVLVISPWNYPFLLSIDPLIDALAAGNTVVLKPSEFSPYTSQAIKDMIDEYFEPEYVACVLGDSEVSSKLLDSKFDYIFYTGSKRVGKIVMNKASQYLTPVTLELGGKSPCIVDKDVDVKLAARRIVFGKYLNCGQTCVAPDYMLVHESIKDRFIECVISEIKRQYANLDDYGHIINEKHYKRILGLIDMDKVVYGGKHHNLQIEPTVVDRVDFSDPIMQEEIFGPVMPILTYSNLDVVIDKINSMPSPLALYIFTNNKQVSKKVTSEVSFGGGCINDVVIHLATSNMGFGGVGESGMGSYHGKRGFDTFSHTKSIVDKKRIIDLPMRYQPYTKLNEKLIRFFLR</sequence>
<dbReference type="GO" id="GO:0006081">
    <property type="term" value="P:aldehyde metabolic process"/>
    <property type="evidence" value="ECO:0007669"/>
    <property type="project" value="InterPro"/>
</dbReference>
<name>A0A395WBD4_9FIRM</name>
<keyword evidence="3" id="KW-0520">NAD</keyword>
<dbReference type="RefSeq" id="WP_118325085.1">
    <property type="nucleotide sequence ID" value="NZ_CATXNH010000021.1"/>
</dbReference>
<dbReference type="EMBL" id="QRYQ01000008">
    <property type="protein sequence ID" value="RGU91900.1"/>
    <property type="molecule type" value="Genomic_DNA"/>
</dbReference>
<dbReference type="PANTHER" id="PTHR43570">
    <property type="entry name" value="ALDEHYDE DEHYDROGENASE"/>
    <property type="match status" value="1"/>
</dbReference>
<evidence type="ECO:0000256" key="5">
    <source>
        <dbReference type="PIRSR" id="PIRSR036492-1"/>
    </source>
</evidence>
<evidence type="ECO:0000313" key="10">
    <source>
        <dbReference type="Proteomes" id="UP000265489"/>
    </source>
</evidence>
<feature type="active site" evidence="5">
    <location>
        <position position="241"/>
    </location>
</feature>
<dbReference type="InterPro" id="IPR015590">
    <property type="entry name" value="Aldehyde_DH_dom"/>
</dbReference>
<protein>
    <recommendedName>
        <fullName evidence="4">Aldehyde dehydrogenase</fullName>
    </recommendedName>
</protein>
<dbReference type="InterPro" id="IPR016162">
    <property type="entry name" value="Ald_DH_N"/>
</dbReference>
<dbReference type="GO" id="GO:0005737">
    <property type="term" value="C:cytoplasm"/>
    <property type="evidence" value="ECO:0007669"/>
    <property type="project" value="TreeGrafter"/>
</dbReference>
<gene>
    <name evidence="9" type="ORF">DWW32_05740</name>
</gene>
<dbReference type="FunFam" id="3.40.605.10:FF:000004">
    <property type="entry name" value="Aldehyde dehydrogenase"/>
    <property type="match status" value="1"/>
</dbReference>
<dbReference type="InterPro" id="IPR029510">
    <property type="entry name" value="Ald_DH_CS_GLU"/>
</dbReference>
<dbReference type="Gene3D" id="3.40.605.10">
    <property type="entry name" value="Aldehyde Dehydrogenase, Chain A, domain 1"/>
    <property type="match status" value="1"/>
</dbReference>
<dbReference type="InterPro" id="IPR016161">
    <property type="entry name" value="Ald_DH/histidinol_DH"/>
</dbReference>
<evidence type="ECO:0000256" key="4">
    <source>
        <dbReference type="PIRNR" id="PIRNR036492"/>
    </source>
</evidence>
<dbReference type="GeneID" id="66580399"/>
<dbReference type="FunFam" id="3.40.309.10:FF:000003">
    <property type="entry name" value="Aldehyde dehydrogenase"/>
    <property type="match status" value="1"/>
</dbReference>
<dbReference type="PIRSF" id="PIRSF036492">
    <property type="entry name" value="ALDH"/>
    <property type="match status" value="1"/>
</dbReference>
<evidence type="ECO:0000256" key="7">
    <source>
        <dbReference type="RuleBase" id="RU003345"/>
    </source>
</evidence>
<dbReference type="Proteomes" id="UP000265489">
    <property type="component" value="Unassembled WGS sequence"/>
</dbReference>
<dbReference type="InterPro" id="IPR016163">
    <property type="entry name" value="Ald_DH_C"/>
</dbReference>
<dbReference type="Pfam" id="PF00171">
    <property type="entry name" value="Aldedh"/>
    <property type="match status" value="1"/>
</dbReference>
<evidence type="ECO:0000313" key="9">
    <source>
        <dbReference type="EMBL" id="RGU91900.1"/>
    </source>
</evidence>
<dbReference type="AlphaFoldDB" id="A0A395WBD4"/>
<dbReference type="Gene3D" id="3.40.309.10">
    <property type="entry name" value="Aldehyde Dehydrogenase, Chain A, domain 2"/>
    <property type="match status" value="1"/>
</dbReference>
<dbReference type="InterPro" id="IPR012394">
    <property type="entry name" value="Aldehyde_DH_NAD(P)"/>
</dbReference>
<organism evidence="9 10">
    <name type="scientific">Holdemanella biformis</name>
    <dbReference type="NCBI Taxonomy" id="1735"/>
    <lineage>
        <taxon>Bacteria</taxon>
        <taxon>Bacillati</taxon>
        <taxon>Bacillota</taxon>
        <taxon>Erysipelotrichia</taxon>
        <taxon>Erysipelotrichales</taxon>
        <taxon>Erysipelotrichaceae</taxon>
        <taxon>Holdemanella</taxon>
    </lineage>
</organism>
<proteinExistence type="inferred from homology"/>
<accession>A0A395WBD4</accession>
<evidence type="ECO:0000256" key="2">
    <source>
        <dbReference type="ARBA" id="ARBA00023002"/>
    </source>
</evidence>
<dbReference type="SUPFAM" id="SSF53720">
    <property type="entry name" value="ALDH-like"/>
    <property type="match status" value="1"/>
</dbReference>
<evidence type="ECO:0000256" key="1">
    <source>
        <dbReference type="ARBA" id="ARBA00009986"/>
    </source>
</evidence>
<dbReference type="PANTHER" id="PTHR43570:SF16">
    <property type="entry name" value="ALDEHYDE DEHYDROGENASE TYPE III, ISOFORM Q"/>
    <property type="match status" value="1"/>
</dbReference>
<dbReference type="InterPro" id="IPR016160">
    <property type="entry name" value="Ald_DH_CS_CYS"/>
</dbReference>
<feature type="domain" description="Aldehyde dehydrogenase" evidence="8">
    <location>
        <begin position="10"/>
        <end position="419"/>
    </location>
</feature>